<name>A0ABU5ES19_9BACT</name>
<dbReference type="RefSeq" id="WP_320685110.1">
    <property type="nucleotide sequence ID" value="NZ_JAXBLV010000013.1"/>
</dbReference>
<evidence type="ECO:0000313" key="1">
    <source>
        <dbReference type="EMBL" id="MDY3558141.1"/>
    </source>
</evidence>
<reference evidence="2" key="1">
    <citation type="journal article" date="2023" name="Mar. Drugs">
        <title>Gemmata algarum, a Novel Planctomycete Isolated from an Algal Mat, Displays Antimicrobial Activity.</title>
        <authorList>
            <person name="Kumar G."/>
            <person name="Kallscheuer N."/>
            <person name="Kashif M."/>
            <person name="Ahamad S."/>
            <person name="Jagadeeshwari U."/>
            <person name="Pannikurungottu S."/>
            <person name="Haufschild T."/>
            <person name="Kabuu M."/>
            <person name="Sasikala C."/>
            <person name="Jogler C."/>
            <person name="Ramana C."/>
        </authorList>
    </citation>
    <scope>NUCLEOTIDE SEQUENCE [LARGE SCALE GENOMIC DNA]</scope>
    <source>
        <strain evidence="2">JC673</strain>
    </source>
</reference>
<dbReference type="Proteomes" id="UP001272242">
    <property type="component" value="Unassembled WGS sequence"/>
</dbReference>
<proteinExistence type="predicted"/>
<evidence type="ECO:0000313" key="2">
    <source>
        <dbReference type="Proteomes" id="UP001272242"/>
    </source>
</evidence>
<protein>
    <submittedName>
        <fullName evidence="1">Uncharacterized protein</fullName>
    </submittedName>
</protein>
<accession>A0ABU5ES19</accession>
<sequence length="71" mass="8166">MITPQRIDQFLSRVRRVRSLQVEYRRTQDARLRHQLPALELDLDNDAELLRVQLLAAAQQVEAEQAEGGVA</sequence>
<dbReference type="EMBL" id="JAXBLV010000013">
    <property type="protein sequence ID" value="MDY3558141.1"/>
    <property type="molecule type" value="Genomic_DNA"/>
</dbReference>
<gene>
    <name evidence="1" type="ORF">R5W23_000862</name>
</gene>
<comment type="caution">
    <text evidence="1">The sequence shown here is derived from an EMBL/GenBank/DDBJ whole genome shotgun (WGS) entry which is preliminary data.</text>
</comment>
<keyword evidence="2" id="KW-1185">Reference proteome</keyword>
<organism evidence="1 2">
    <name type="scientific">Gemmata algarum</name>
    <dbReference type="NCBI Taxonomy" id="2975278"/>
    <lineage>
        <taxon>Bacteria</taxon>
        <taxon>Pseudomonadati</taxon>
        <taxon>Planctomycetota</taxon>
        <taxon>Planctomycetia</taxon>
        <taxon>Gemmatales</taxon>
        <taxon>Gemmataceae</taxon>
        <taxon>Gemmata</taxon>
    </lineage>
</organism>